<gene>
    <name evidence="2" type="ORF">ATANTOWER_000115</name>
</gene>
<feature type="region of interest" description="Disordered" evidence="1">
    <location>
        <begin position="1"/>
        <end position="20"/>
    </location>
</feature>
<evidence type="ECO:0000313" key="2">
    <source>
        <dbReference type="EMBL" id="MED6256890.1"/>
    </source>
</evidence>
<reference evidence="2 3" key="1">
    <citation type="submission" date="2021-07" db="EMBL/GenBank/DDBJ databases">
        <authorList>
            <person name="Palmer J.M."/>
        </authorList>
    </citation>
    <scope>NUCLEOTIDE SEQUENCE [LARGE SCALE GENOMIC DNA]</scope>
    <source>
        <strain evidence="2 3">AT_MEX2019</strain>
        <tissue evidence="2">Muscle</tissue>
    </source>
</reference>
<keyword evidence="3" id="KW-1185">Reference proteome</keyword>
<proteinExistence type="predicted"/>
<accession>A0ABU7C4U3</accession>
<evidence type="ECO:0000313" key="3">
    <source>
        <dbReference type="Proteomes" id="UP001345963"/>
    </source>
</evidence>
<protein>
    <submittedName>
        <fullName evidence="2">Uncharacterized protein</fullName>
    </submittedName>
</protein>
<evidence type="ECO:0000256" key="1">
    <source>
        <dbReference type="SAM" id="MobiDB-lite"/>
    </source>
</evidence>
<name>A0ABU7C4U3_9TELE</name>
<comment type="caution">
    <text evidence="2">The sequence shown here is derived from an EMBL/GenBank/DDBJ whole genome shotgun (WGS) entry which is preliminary data.</text>
</comment>
<organism evidence="2 3">
    <name type="scientific">Ataeniobius toweri</name>
    <dbReference type="NCBI Taxonomy" id="208326"/>
    <lineage>
        <taxon>Eukaryota</taxon>
        <taxon>Metazoa</taxon>
        <taxon>Chordata</taxon>
        <taxon>Craniata</taxon>
        <taxon>Vertebrata</taxon>
        <taxon>Euteleostomi</taxon>
        <taxon>Actinopterygii</taxon>
        <taxon>Neopterygii</taxon>
        <taxon>Teleostei</taxon>
        <taxon>Neoteleostei</taxon>
        <taxon>Acanthomorphata</taxon>
        <taxon>Ovalentaria</taxon>
        <taxon>Atherinomorphae</taxon>
        <taxon>Cyprinodontiformes</taxon>
        <taxon>Goodeidae</taxon>
        <taxon>Ataeniobius</taxon>
    </lineage>
</organism>
<dbReference type="EMBL" id="JAHUTI010078778">
    <property type="protein sequence ID" value="MED6256890.1"/>
    <property type="molecule type" value="Genomic_DNA"/>
</dbReference>
<dbReference type="Proteomes" id="UP001345963">
    <property type="component" value="Unassembled WGS sequence"/>
</dbReference>
<sequence length="72" mass="8067">MLKLCNAPAAPRTHHGTEKVRIGQSSLSSFRTLRKFFLPSVPSCSRVAKRLSDYDHCGTGRIRQLSAHLWTS</sequence>